<feature type="region of interest" description="Disordered" evidence="2">
    <location>
        <begin position="522"/>
        <end position="562"/>
    </location>
</feature>
<feature type="compositionally biased region" description="Polar residues" evidence="2">
    <location>
        <begin position="368"/>
        <end position="388"/>
    </location>
</feature>
<dbReference type="Proteomes" id="UP000007264">
    <property type="component" value="Unassembled WGS sequence"/>
</dbReference>
<feature type="region of interest" description="Disordered" evidence="2">
    <location>
        <begin position="606"/>
        <end position="629"/>
    </location>
</feature>
<dbReference type="RefSeq" id="XP_005644784.1">
    <property type="nucleotide sequence ID" value="XM_005644727.1"/>
</dbReference>
<keyword evidence="1" id="KW-0175">Coiled coil</keyword>
<feature type="compositionally biased region" description="Polar residues" evidence="2">
    <location>
        <begin position="436"/>
        <end position="446"/>
    </location>
</feature>
<feature type="region of interest" description="Disordered" evidence="2">
    <location>
        <begin position="266"/>
        <end position="506"/>
    </location>
</feature>
<dbReference type="AlphaFoldDB" id="I0YPC1"/>
<gene>
    <name evidence="3" type="ORF">COCSUDRAFT_44174</name>
</gene>
<feature type="compositionally biased region" description="Low complexity" evidence="2">
    <location>
        <begin position="326"/>
        <end position="343"/>
    </location>
</feature>
<name>I0YPC1_COCSC</name>
<feature type="coiled-coil region" evidence="1">
    <location>
        <begin position="136"/>
        <end position="193"/>
    </location>
</feature>
<feature type="coiled-coil region" evidence="1">
    <location>
        <begin position="64"/>
        <end position="112"/>
    </location>
</feature>
<proteinExistence type="predicted"/>
<dbReference type="GeneID" id="17038216"/>
<evidence type="ECO:0000313" key="3">
    <source>
        <dbReference type="EMBL" id="EIE20240.1"/>
    </source>
</evidence>
<dbReference type="KEGG" id="csl:COCSUDRAFT_44174"/>
<feature type="compositionally biased region" description="Polar residues" evidence="2">
    <location>
        <begin position="615"/>
        <end position="625"/>
    </location>
</feature>
<organism evidence="3 4">
    <name type="scientific">Coccomyxa subellipsoidea (strain C-169)</name>
    <name type="common">Green microalga</name>
    <dbReference type="NCBI Taxonomy" id="574566"/>
    <lineage>
        <taxon>Eukaryota</taxon>
        <taxon>Viridiplantae</taxon>
        <taxon>Chlorophyta</taxon>
        <taxon>core chlorophytes</taxon>
        <taxon>Trebouxiophyceae</taxon>
        <taxon>Trebouxiophyceae incertae sedis</taxon>
        <taxon>Coccomyxaceae</taxon>
        <taxon>Coccomyxa</taxon>
        <taxon>Coccomyxa subellipsoidea</taxon>
    </lineage>
</organism>
<dbReference type="EMBL" id="AGSI01000016">
    <property type="protein sequence ID" value="EIE20240.1"/>
    <property type="molecule type" value="Genomic_DNA"/>
</dbReference>
<keyword evidence="4" id="KW-1185">Reference proteome</keyword>
<reference evidence="3 4" key="1">
    <citation type="journal article" date="2012" name="Genome Biol.">
        <title>The genome of the polar eukaryotic microalga coccomyxa subellipsoidea reveals traits of cold adaptation.</title>
        <authorList>
            <person name="Blanc G."/>
            <person name="Agarkova I."/>
            <person name="Grimwood J."/>
            <person name="Kuo A."/>
            <person name="Brueggeman A."/>
            <person name="Dunigan D."/>
            <person name="Gurnon J."/>
            <person name="Ladunga I."/>
            <person name="Lindquist E."/>
            <person name="Lucas S."/>
            <person name="Pangilinan J."/>
            <person name="Proschold T."/>
            <person name="Salamov A."/>
            <person name="Schmutz J."/>
            <person name="Weeks D."/>
            <person name="Yamada T."/>
            <person name="Claverie J.M."/>
            <person name="Grigoriev I."/>
            <person name="Van Etten J."/>
            <person name="Lomsadze A."/>
            <person name="Borodovsky M."/>
        </authorList>
    </citation>
    <scope>NUCLEOTIDE SEQUENCE [LARGE SCALE GENOMIC DNA]</scope>
    <source>
        <strain evidence="3 4">C-169</strain>
    </source>
</reference>
<protein>
    <submittedName>
        <fullName evidence="3">Uncharacterized protein</fullName>
    </submittedName>
</protein>
<accession>I0YPC1</accession>
<evidence type="ECO:0000256" key="1">
    <source>
        <dbReference type="SAM" id="Coils"/>
    </source>
</evidence>
<evidence type="ECO:0000313" key="4">
    <source>
        <dbReference type="Proteomes" id="UP000007264"/>
    </source>
</evidence>
<sequence length="653" mass="68716">MASLRMRSMTLAAENEALRGHVQHLQDELASFERNDQAPRLAASSSADVHDSDLRAQLERQRLLEEVSSAARDLATENESLKYEVTGLRAANRNLTKEVTGMKDRLKTLQELYLRATRTSQGPAAASALDLRLDAVKKAEGSLDQATREKQDLSHALAAEKRRALGKGGDARLGNLAQRVQILAQQVRQKEDALAEKAAYVAKLEWRLLSQQKALQAGHAKKPPLGRPTAPTAKLALLRKPRLAGVADGAGGRAAAPLANAAARQPVSAAPRLRQPAGTQLVPPEGFTGEPRGPPVSKSEQSGSPGAQHDEQAGSNMHSAAEAQHSSIASGASRASRPSARKSLFSTPQPAHSGQRPGSPEPARMQHPTPQVAPTPTYISRSQQQESELSAGVVDSHRTAVQASPAVSEMVYELRPATARTGHFPAHLEDEREGYASSSGSHQQPGSAGPDSHRARDWAADTGMPLSPAEPDDAAWQQDRGYTAGASVGQVGSAEGAGSSLPDYSGFSSEMRAAAQATAAALLAESTRQGDSARHQAEQSTGRQISPAGGRSSGSSGQIRADWGAASAGLGADQFQYGDRQDSQEGYLMTLDELEQQIAALNMTLGDEEGMGPEGSQTSQCTSPAQRCPSGVRVSRTWAAGSACLLPSKSMGG</sequence>
<comment type="caution">
    <text evidence="3">The sequence shown here is derived from an EMBL/GenBank/DDBJ whole genome shotgun (WGS) entry which is preliminary data.</text>
</comment>
<dbReference type="OrthoDB" id="10601961at2759"/>
<evidence type="ECO:0000256" key="2">
    <source>
        <dbReference type="SAM" id="MobiDB-lite"/>
    </source>
</evidence>